<proteinExistence type="predicted"/>
<dbReference type="AlphaFoldDB" id="A6G481"/>
<dbReference type="STRING" id="391625.PPSIR1_02586"/>
<dbReference type="NCBIfam" id="TIGR01409">
    <property type="entry name" value="TAT_signal_seq"/>
    <property type="match status" value="1"/>
</dbReference>
<dbReference type="Proteomes" id="UP000005801">
    <property type="component" value="Unassembled WGS sequence"/>
</dbReference>
<dbReference type="Pfam" id="PF07586">
    <property type="entry name" value="HXXSHH"/>
    <property type="match status" value="1"/>
</dbReference>
<protein>
    <recommendedName>
        <fullName evidence="3">Tat (Twin-arginine translocation) pathway signal sequence domain protein</fullName>
    </recommendedName>
</protein>
<name>A6G481_9BACT</name>
<dbReference type="InterPro" id="IPR006311">
    <property type="entry name" value="TAT_signal"/>
</dbReference>
<dbReference type="InterPro" id="IPR019546">
    <property type="entry name" value="TAT_signal_bac_arc"/>
</dbReference>
<dbReference type="EMBL" id="ABCS01000020">
    <property type="protein sequence ID" value="EDM79404.1"/>
    <property type="molecule type" value="Genomic_DNA"/>
</dbReference>
<comment type="caution">
    <text evidence="1">The sequence shown here is derived from an EMBL/GenBank/DDBJ whole genome shotgun (WGS) entry which is preliminary data.</text>
</comment>
<dbReference type="RefSeq" id="WP_006971530.1">
    <property type="nucleotide sequence ID" value="NZ_ABCS01000020.1"/>
</dbReference>
<organism evidence="1 2">
    <name type="scientific">Plesiocystis pacifica SIR-1</name>
    <dbReference type="NCBI Taxonomy" id="391625"/>
    <lineage>
        <taxon>Bacteria</taxon>
        <taxon>Pseudomonadati</taxon>
        <taxon>Myxococcota</taxon>
        <taxon>Polyangia</taxon>
        <taxon>Nannocystales</taxon>
        <taxon>Nannocystaceae</taxon>
        <taxon>Plesiocystis</taxon>
    </lineage>
</organism>
<gene>
    <name evidence="1" type="ORF">PPSIR1_02586</name>
</gene>
<evidence type="ECO:0008006" key="3">
    <source>
        <dbReference type="Google" id="ProtNLM"/>
    </source>
</evidence>
<reference evidence="1 2" key="1">
    <citation type="submission" date="2007-06" db="EMBL/GenBank/DDBJ databases">
        <authorList>
            <person name="Shimkets L."/>
            <person name="Ferriera S."/>
            <person name="Johnson J."/>
            <person name="Kravitz S."/>
            <person name="Beeson K."/>
            <person name="Sutton G."/>
            <person name="Rogers Y.-H."/>
            <person name="Friedman R."/>
            <person name="Frazier M."/>
            <person name="Venter J.C."/>
        </authorList>
    </citation>
    <scope>NUCLEOTIDE SEQUENCE [LARGE SCALE GENOMIC DNA]</scope>
    <source>
        <strain evidence="1 2">SIR-1</strain>
    </source>
</reference>
<dbReference type="OrthoDB" id="9146593at2"/>
<keyword evidence="2" id="KW-1185">Reference proteome</keyword>
<dbReference type="PROSITE" id="PS51318">
    <property type="entry name" value="TAT"/>
    <property type="match status" value="1"/>
</dbReference>
<sequence>MSPRRFAPPHSRRSFLAALGLGAAAGALAPFVPLLEGEARPGSFPRRLVLFHTPNGTIFDEWRCAGTEHDWSLSPMLAPLASRKQDVIVLDGVDNVAIYSGPGAGHSGIGTLWTGTELQEGDMHDVPSGWANGISVDQLIANRLEGQTPFKSLELGVRVTNNATVRSRMSYTGPAEPLSIDSDPFNVFDRLFADAELDPLALAEQREARLGVIAGVEAELETLGGKLSGADQHKLEQHLDNLRAIEARIENSVGLDCAIPSMPAELALNDPNYAAIGALQMDLLTAAFACDLTRVASIMWCREAGGPVFSGFGHVDNAHWLSHRKEEPYMSQRRQIHTFYAEQFVALLDRLAAVPEGDGSMLDNTVVVWASAICESTAHGSRNIPVVLGGRCGGYFETGRYLRYGSFTGSPKHAEHGGRTNNDLLITLCHAMGQTDVETFGNPGYCTGPLL</sequence>
<accession>A6G481</accession>
<dbReference type="InterPro" id="IPR011447">
    <property type="entry name" value="DUF1552"/>
</dbReference>
<evidence type="ECO:0000313" key="2">
    <source>
        <dbReference type="Proteomes" id="UP000005801"/>
    </source>
</evidence>
<evidence type="ECO:0000313" key="1">
    <source>
        <dbReference type="EMBL" id="EDM79404.1"/>
    </source>
</evidence>
<dbReference type="eggNOG" id="COG2960">
    <property type="taxonomic scope" value="Bacteria"/>
</dbReference>